<evidence type="ECO:0000313" key="1">
    <source>
        <dbReference type="EMBL" id="TYO92293.1"/>
    </source>
</evidence>
<accession>A0A5S4ZPM9</accession>
<keyword evidence="2" id="KW-1185">Reference proteome</keyword>
<name>A0A5S4ZPM9_9FIRM</name>
<evidence type="ECO:0008006" key="3">
    <source>
        <dbReference type="Google" id="ProtNLM"/>
    </source>
</evidence>
<dbReference type="Proteomes" id="UP000323166">
    <property type="component" value="Unassembled WGS sequence"/>
</dbReference>
<gene>
    <name evidence="1" type="ORF">LX24_02922</name>
</gene>
<reference evidence="1 2" key="1">
    <citation type="submission" date="2019-07" db="EMBL/GenBank/DDBJ databases">
        <title>Genomic Encyclopedia of Type Strains, Phase I: the one thousand microbial genomes (KMG-I) project.</title>
        <authorList>
            <person name="Kyrpides N."/>
        </authorList>
    </citation>
    <scope>NUCLEOTIDE SEQUENCE [LARGE SCALE GENOMIC DNA]</scope>
    <source>
        <strain evidence="1 2">DSM 6562</strain>
    </source>
</reference>
<comment type="caution">
    <text evidence="1">The sequence shown here is derived from an EMBL/GenBank/DDBJ whole genome shotgun (WGS) entry which is preliminary data.</text>
</comment>
<evidence type="ECO:0000313" key="2">
    <source>
        <dbReference type="Proteomes" id="UP000323166"/>
    </source>
</evidence>
<dbReference type="EMBL" id="VNHM01000029">
    <property type="protein sequence ID" value="TYO92293.1"/>
    <property type="molecule type" value="Genomic_DNA"/>
</dbReference>
<dbReference type="RefSeq" id="WP_166512834.1">
    <property type="nucleotide sequence ID" value="NZ_VNHM01000029.1"/>
</dbReference>
<organism evidence="1 2">
    <name type="scientific">Desulfallas thermosapovorans DSM 6562</name>
    <dbReference type="NCBI Taxonomy" id="1121431"/>
    <lineage>
        <taxon>Bacteria</taxon>
        <taxon>Bacillati</taxon>
        <taxon>Bacillota</taxon>
        <taxon>Clostridia</taxon>
        <taxon>Eubacteriales</taxon>
        <taxon>Desulfallaceae</taxon>
        <taxon>Desulfallas</taxon>
    </lineage>
</organism>
<proteinExistence type="predicted"/>
<dbReference type="AlphaFoldDB" id="A0A5S4ZPM9"/>
<protein>
    <recommendedName>
        <fullName evidence="3">Com family DNA-binding transcriptional regulator</fullName>
    </recommendedName>
</protein>
<sequence>MAIKIKCPVCPNTRLLDMVWGRDAVFEIKCPRCASIINLAVKNNRVTTKKV</sequence>